<evidence type="ECO:0000256" key="7">
    <source>
        <dbReference type="ARBA" id="ARBA00023186"/>
    </source>
</evidence>
<dbReference type="InterPro" id="IPR037041">
    <property type="entry name" value="Trigger_fac_C_sf"/>
</dbReference>
<evidence type="ECO:0000259" key="14">
    <source>
        <dbReference type="PROSITE" id="PS50059"/>
    </source>
</evidence>
<dbReference type="GO" id="GO:0051083">
    <property type="term" value="P:'de novo' cotranslational protein folding"/>
    <property type="evidence" value="ECO:0007669"/>
    <property type="project" value="TreeGrafter"/>
</dbReference>
<dbReference type="RefSeq" id="WP_214169596.1">
    <property type="nucleotide sequence ID" value="NZ_JAHCVJ010000001.1"/>
</dbReference>
<dbReference type="HAMAP" id="MF_00303">
    <property type="entry name" value="Trigger_factor_Tig"/>
    <property type="match status" value="1"/>
</dbReference>
<evidence type="ECO:0000256" key="5">
    <source>
        <dbReference type="ARBA" id="ARBA00022618"/>
    </source>
</evidence>
<dbReference type="FunFam" id="3.10.50.40:FF:000001">
    <property type="entry name" value="Trigger factor"/>
    <property type="match status" value="1"/>
</dbReference>
<dbReference type="InterPro" id="IPR008881">
    <property type="entry name" value="Trigger_fac_ribosome-bd_bac"/>
</dbReference>
<dbReference type="AlphaFoldDB" id="A0AAW4L429"/>
<evidence type="ECO:0000256" key="1">
    <source>
        <dbReference type="ARBA" id="ARBA00000971"/>
    </source>
</evidence>
<dbReference type="EC" id="5.2.1.8" evidence="3 11"/>
<keyword evidence="6 11" id="KW-0697">Rotamase</keyword>
<dbReference type="GO" id="GO:0051301">
    <property type="term" value="P:cell division"/>
    <property type="evidence" value="ECO:0007669"/>
    <property type="project" value="UniProtKB-KW"/>
</dbReference>
<dbReference type="PROSITE" id="PS50059">
    <property type="entry name" value="FKBP_PPIASE"/>
    <property type="match status" value="1"/>
</dbReference>
<dbReference type="PANTHER" id="PTHR30560:SF3">
    <property type="entry name" value="TRIGGER FACTOR-LIKE PROTEIN TIG, CHLOROPLASTIC"/>
    <property type="match status" value="1"/>
</dbReference>
<accession>A0AAW4L429</accession>
<dbReference type="PIRSF" id="PIRSF003095">
    <property type="entry name" value="Trigger_factor"/>
    <property type="match status" value="1"/>
</dbReference>
<dbReference type="GO" id="GO:0015031">
    <property type="term" value="P:protein transport"/>
    <property type="evidence" value="ECO:0007669"/>
    <property type="project" value="UniProtKB-UniRule"/>
</dbReference>
<organism evidence="15 16">
    <name type="scientific">Geoanaerobacter pelophilus</name>
    <dbReference type="NCBI Taxonomy" id="60036"/>
    <lineage>
        <taxon>Bacteria</taxon>
        <taxon>Pseudomonadati</taxon>
        <taxon>Thermodesulfobacteriota</taxon>
        <taxon>Desulfuromonadia</taxon>
        <taxon>Geobacterales</taxon>
        <taxon>Geobacteraceae</taxon>
        <taxon>Geoanaerobacter</taxon>
    </lineage>
</organism>
<dbReference type="Gene3D" id="1.10.3120.10">
    <property type="entry name" value="Trigger factor, C-terminal domain"/>
    <property type="match status" value="1"/>
</dbReference>
<keyword evidence="8 11" id="KW-0413">Isomerase</keyword>
<dbReference type="Pfam" id="PF05697">
    <property type="entry name" value="Trigger_N"/>
    <property type="match status" value="1"/>
</dbReference>
<keyword evidence="5 11" id="KW-0132">Cell division</keyword>
<dbReference type="Proteomes" id="UP000811899">
    <property type="component" value="Unassembled WGS sequence"/>
</dbReference>
<reference evidence="15 16" key="1">
    <citation type="submission" date="2021-05" db="EMBL/GenBank/DDBJ databases">
        <title>The draft genome of Geobacter pelophilus DSM 12255.</title>
        <authorList>
            <person name="Xu Z."/>
            <person name="Masuda Y."/>
            <person name="Itoh H."/>
            <person name="Senoo K."/>
        </authorList>
    </citation>
    <scope>NUCLEOTIDE SEQUENCE [LARGE SCALE GENOMIC DNA]</scope>
    <source>
        <strain evidence="15 16">DSM 12255</strain>
    </source>
</reference>
<dbReference type="SUPFAM" id="SSF102735">
    <property type="entry name" value="Trigger factor ribosome-binding domain"/>
    <property type="match status" value="1"/>
</dbReference>
<gene>
    <name evidence="11 15" type="primary">tig</name>
    <name evidence="15" type="ORF">KI809_00660</name>
</gene>
<evidence type="ECO:0000256" key="3">
    <source>
        <dbReference type="ARBA" id="ARBA00013194"/>
    </source>
</evidence>
<dbReference type="Pfam" id="PF00254">
    <property type="entry name" value="FKBP_C"/>
    <property type="match status" value="1"/>
</dbReference>
<dbReference type="Pfam" id="PF05698">
    <property type="entry name" value="Trigger_C"/>
    <property type="match status" value="1"/>
</dbReference>
<evidence type="ECO:0000256" key="11">
    <source>
        <dbReference type="HAMAP-Rule" id="MF_00303"/>
    </source>
</evidence>
<dbReference type="GO" id="GO:0043022">
    <property type="term" value="F:ribosome binding"/>
    <property type="evidence" value="ECO:0007669"/>
    <property type="project" value="TreeGrafter"/>
</dbReference>
<protein>
    <recommendedName>
        <fullName evidence="4 11">Trigger factor</fullName>
        <shortName evidence="11">TF</shortName>
        <ecNumber evidence="3 11">5.2.1.8</ecNumber>
    </recommendedName>
    <alternativeName>
        <fullName evidence="10 11">PPIase</fullName>
    </alternativeName>
</protein>
<dbReference type="InterPro" id="IPR005215">
    <property type="entry name" value="Trig_fac"/>
</dbReference>
<dbReference type="EMBL" id="JAHCVJ010000001">
    <property type="protein sequence ID" value="MBT0662799.1"/>
    <property type="molecule type" value="Genomic_DNA"/>
</dbReference>
<comment type="domain">
    <text evidence="11">Consists of 3 domains; the N-terminus binds the ribosome, the middle domain has PPIase activity, while the C-terminus has intrinsic chaperone activity on its own.</text>
</comment>
<dbReference type="GO" id="GO:0003755">
    <property type="term" value="F:peptidyl-prolyl cis-trans isomerase activity"/>
    <property type="evidence" value="ECO:0007669"/>
    <property type="project" value="UniProtKB-UniRule"/>
</dbReference>
<keyword evidence="16" id="KW-1185">Reference proteome</keyword>
<comment type="function">
    <text evidence="11">Involved in protein export. Acts as a chaperone by maintaining the newly synthesized protein in an open conformation. Functions as a peptidyl-prolyl cis-trans isomerase.</text>
</comment>
<dbReference type="SUPFAM" id="SSF54534">
    <property type="entry name" value="FKBP-like"/>
    <property type="match status" value="1"/>
</dbReference>
<evidence type="ECO:0000256" key="8">
    <source>
        <dbReference type="ARBA" id="ARBA00023235"/>
    </source>
</evidence>
<dbReference type="NCBIfam" id="TIGR00115">
    <property type="entry name" value="tig"/>
    <property type="match status" value="1"/>
</dbReference>
<evidence type="ECO:0000256" key="6">
    <source>
        <dbReference type="ARBA" id="ARBA00023110"/>
    </source>
</evidence>
<dbReference type="InterPro" id="IPR001179">
    <property type="entry name" value="PPIase_FKBP_dom"/>
</dbReference>
<evidence type="ECO:0000313" key="16">
    <source>
        <dbReference type="Proteomes" id="UP000811899"/>
    </source>
</evidence>
<comment type="caution">
    <text evidence="15">The sequence shown here is derived from an EMBL/GenBank/DDBJ whole genome shotgun (WGS) entry which is preliminary data.</text>
</comment>
<dbReference type="GO" id="GO:0043335">
    <property type="term" value="P:protein unfolding"/>
    <property type="evidence" value="ECO:0007669"/>
    <property type="project" value="TreeGrafter"/>
</dbReference>
<comment type="subcellular location">
    <subcellularLocation>
        <location evidence="11">Cytoplasm</location>
    </subcellularLocation>
    <text evidence="11">About half TF is bound to the ribosome near the polypeptide exit tunnel while the other half is free in the cytoplasm.</text>
</comment>
<evidence type="ECO:0000256" key="13">
    <source>
        <dbReference type="RuleBase" id="RU003914"/>
    </source>
</evidence>
<keyword evidence="9 11" id="KW-0131">Cell cycle</keyword>
<evidence type="ECO:0000256" key="9">
    <source>
        <dbReference type="ARBA" id="ARBA00023306"/>
    </source>
</evidence>
<dbReference type="GO" id="GO:0005737">
    <property type="term" value="C:cytoplasm"/>
    <property type="evidence" value="ECO:0007669"/>
    <property type="project" value="UniProtKB-SubCell"/>
</dbReference>
<dbReference type="Gene3D" id="3.10.50.40">
    <property type="match status" value="1"/>
</dbReference>
<dbReference type="InterPro" id="IPR036611">
    <property type="entry name" value="Trigger_fac_ribosome-bd_sf"/>
</dbReference>
<proteinExistence type="inferred from homology"/>
<name>A0AAW4L429_9BACT</name>
<dbReference type="InterPro" id="IPR027304">
    <property type="entry name" value="Trigger_fact/SurA_dom_sf"/>
</dbReference>
<evidence type="ECO:0000256" key="2">
    <source>
        <dbReference type="ARBA" id="ARBA00005464"/>
    </source>
</evidence>
<keyword evidence="11" id="KW-0963">Cytoplasm</keyword>
<dbReference type="PANTHER" id="PTHR30560">
    <property type="entry name" value="TRIGGER FACTOR CHAPERONE AND PEPTIDYL-PROLYL CIS/TRANS ISOMERASE"/>
    <property type="match status" value="1"/>
</dbReference>
<dbReference type="GO" id="GO:0044183">
    <property type="term" value="F:protein folding chaperone"/>
    <property type="evidence" value="ECO:0007669"/>
    <property type="project" value="TreeGrafter"/>
</dbReference>
<dbReference type="Gene3D" id="3.30.70.1050">
    <property type="entry name" value="Trigger factor ribosome-binding domain"/>
    <property type="match status" value="1"/>
</dbReference>
<evidence type="ECO:0000256" key="10">
    <source>
        <dbReference type="ARBA" id="ARBA00029986"/>
    </source>
</evidence>
<keyword evidence="7 11" id="KW-0143">Chaperone</keyword>
<dbReference type="InterPro" id="IPR008880">
    <property type="entry name" value="Trigger_fac_C"/>
</dbReference>
<sequence length="431" mass="48442">MQITIEELSSVKKKINFQIPSERVASEIDKAYEKIRKNAALKGFRKGKAPQSVIEKHYSDVMADDVLRTLFNEVYYKALADHNVTPVSYPELESDDIVRGDSLKFSATVEVVPEITSVDYKGLKADKELFVADPDKVEKRLQQIRENMAEFSPAEAGVTAVQGDMVTIDFVGSINDVPFDGGKGEDAQLQLGAGQFIPGFEEQIIGMAAGDQKDIKVTFPADYHAADLAGKEATFAINLKEIKNRKLPELDDDFAKGMGDFETMEQLRSKISESIEKQEKERIEADLREMLMKALVDKNPVQAPNVLIDRQVDLMLENSKKRLASQGMTLEMMGMDEASYKSEFRDVAEHKVKSSLLVSVLARQEELKVEESDIEKQLKKIAEENGHDFDKLREFYKNNQQAGETLHDYLLDEKVFSLLISNAEITETAKA</sequence>
<feature type="domain" description="PPIase FKBP-type" evidence="14">
    <location>
        <begin position="163"/>
        <end position="245"/>
    </location>
</feature>
<dbReference type="InterPro" id="IPR046357">
    <property type="entry name" value="PPIase_dom_sf"/>
</dbReference>
<comment type="similarity">
    <text evidence="2 11 13">Belongs to the FKBP-type PPIase family. Tig subfamily.</text>
</comment>
<evidence type="ECO:0000256" key="12">
    <source>
        <dbReference type="PROSITE-ProRule" id="PRU00277"/>
    </source>
</evidence>
<dbReference type="SUPFAM" id="SSF109998">
    <property type="entry name" value="Triger factor/SurA peptide-binding domain-like"/>
    <property type="match status" value="1"/>
</dbReference>
<comment type="catalytic activity">
    <reaction evidence="1 11 12">
        <text>[protein]-peptidylproline (omega=180) = [protein]-peptidylproline (omega=0)</text>
        <dbReference type="Rhea" id="RHEA:16237"/>
        <dbReference type="Rhea" id="RHEA-COMP:10747"/>
        <dbReference type="Rhea" id="RHEA-COMP:10748"/>
        <dbReference type="ChEBI" id="CHEBI:83833"/>
        <dbReference type="ChEBI" id="CHEBI:83834"/>
        <dbReference type="EC" id="5.2.1.8"/>
    </reaction>
</comment>
<evidence type="ECO:0000256" key="4">
    <source>
        <dbReference type="ARBA" id="ARBA00016902"/>
    </source>
</evidence>
<evidence type="ECO:0000313" key="15">
    <source>
        <dbReference type="EMBL" id="MBT0662799.1"/>
    </source>
</evidence>